<accession>A0AB37A1W7</accession>
<organism evidence="1 2">
    <name type="scientific">Malaciobacter marinus</name>
    <dbReference type="NCBI Taxonomy" id="505249"/>
    <lineage>
        <taxon>Bacteria</taxon>
        <taxon>Pseudomonadati</taxon>
        <taxon>Campylobacterota</taxon>
        <taxon>Epsilonproteobacteria</taxon>
        <taxon>Campylobacterales</taxon>
        <taxon>Arcobacteraceae</taxon>
        <taxon>Malaciobacter</taxon>
    </lineage>
</organism>
<proteinExistence type="predicted"/>
<dbReference type="RefSeq" id="WP_079580217.1">
    <property type="nucleotide sequence ID" value="NZ_FUYO01000039.1"/>
</dbReference>
<dbReference type="AlphaFoldDB" id="A0AB37A1W7"/>
<evidence type="ECO:0000313" key="2">
    <source>
        <dbReference type="Proteomes" id="UP000239861"/>
    </source>
</evidence>
<name>A0AB37A1W7_9BACT</name>
<sequence length="192" mass="21976">MAIKLCPIGGKINAFLFENENINLPLSLFLSIRIDLEEFQFQSEFEDTCIQLDFIKMKFNSFLDIENKEIEFALNPEHGYVDGSIYLDSQHVPVDISKISFSPFDKDNINAKFKGVVLFDYCGYEDSNQEFIIETTLNFENIFIPSDIISPSTQNLEIAKKKLSEFFAISELTDPVIENNGFCDVIAFHKLA</sequence>
<protein>
    <submittedName>
        <fullName evidence="1">Uncharacterized protein</fullName>
    </submittedName>
</protein>
<comment type="caution">
    <text evidence="1">The sequence shown here is derived from an EMBL/GenBank/DDBJ whole genome shotgun (WGS) entry which is preliminary data.</text>
</comment>
<reference evidence="1 2" key="1">
    <citation type="submission" date="2018-02" db="EMBL/GenBank/DDBJ databases">
        <title>Subsurface microbial communities from deep shales in Ohio and West Virginia, USA.</title>
        <authorList>
            <person name="Wrighton K."/>
        </authorList>
    </citation>
    <scope>NUCLEOTIDE SEQUENCE [LARGE SCALE GENOMIC DNA]</scope>
    <source>
        <strain evidence="1 2">MARC-MIP3H16</strain>
    </source>
</reference>
<dbReference type="EMBL" id="PTIW01000001">
    <property type="protein sequence ID" value="PPK63056.1"/>
    <property type="molecule type" value="Genomic_DNA"/>
</dbReference>
<dbReference type="Proteomes" id="UP000239861">
    <property type="component" value="Unassembled WGS sequence"/>
</dbReference>
<evidence type="ECO:0000313" key="1">
    <source>
        <dbReference type="EMBL" id="PPK63056.1"/>
    </source>
</evidence>
<gene>
    <name evidence="1" type="ORF">B0F89_101257</name>
</gene>